<dbReference type="OrthoDB" id="6447514at2"/>
<proteinExistence type="predicted"/>
<dbReference type="PATRIC" id="fig|630626.3.peg.2180"/>
<dbReference type="eggNOG" id="ENOG5031X1E">
    <property type="taxonomic scope" value="Bacteria"/>
</dbReference>
<evidence type="ECO:0008006" key="3">
    <source>
        <dbReference type="Google" id="ProtNLM"/>
    </source>
</evidence>
<evidence type="ECO:0000313" key="2">
    <source>
        <dbReference type="Proteomes" id="UP000001955"/>
    </source>
</evidence>
<protein>
    <recommendedName>
        <fullName evidence="3">PRD domain-containing protein</fullName>
    </recommendedName>
</protein>
<dbReference type="STRING" id="630626.EBL_c22560"/>
<evidence type="ECO:0000313" key="1">
    <source>
        <dbReference type="EMBL" id="AFJ47347.1"/>
    </source>
</evidence>
<dbReference type="EMBL" id="CP001560">
    <property type="protein sequence ID" value="AFJ47347.1"/>
    <property type="molecule type" value="Genomic_DNA"/>
</dbReference>
<keyword evidence="2" id="KW-1185">Reference proteome</keyword>
<accession>I2B9Z3</accession>
<reference evidence="1 2" key="1">
    <citation type="journal article" date="2012" name="J. Bacteriol.">
        <title>Complete genome sequence of the B12-producing Shimwellia blattae strain DSM 4481, isolated from a cockroach.</title>
        <authorList>
            <person name="Brzuszkiewicz E."/>
            <person name="Waschkowitz T."/>
            <person name="Wiezer A."/>
            <person name="Daniel R."/>
        </authorList>
    </citation>
    <scope>NUCLEOTIDE SEQUENCE [LARGE SCALE GENOMIC DNA]</scope>
    <source>
        <strain evidence="2">ATCC 29907 / DSM 4481 / JCM 1650 / NBRC 105725 / CDC 9005-74</strain>
    </source>
</reference>
<dbReference type="HOGENOM" id="CLU_146117_0_1_6"/>
<organism evidence="1 2">
    <name type="scientific">Shimwellia blattae (strain ATCC 29907 / DSM 4481 / JCM 1650 / NBRC 105725 / CDC 9005-74)</name>
    <name type="common">Escherichia blattae</name>
    <dbReference type="NCBI Taxonomy" id="630626"/>
    <lineage>
        <taxon>Bacteria</taxon>
        <taxon>Pseudomonadati</taxon>
        <taxon>Pseudomonadota</taxon>
        <taxon>Gammaproteobacteria</taxon>
        <taxon>Enterobacterales</taxon>
        <taxon>Enterobacteriaceae</taxon>
        <taxon>Shimwellia</taxon>
    </lineage>
</organism>
<accession>K6VUQ8</accession>
<dbReference type="KEGG" id="ebt:EBL_c22560"/>
<dbReference type="Proteomes" id="UP000001955">
    <property type="component" value="Chromosome"/>
</dbReference>
<gene>
    <name evidence="1" type="ordered locus">EBL_c22560</name>
</gene>
<name>I2B9Z3_SHIBC</name>
<dbReference type="AlphaFoldDB" id="I2B9Z3"/>
<dbReference type="RefSeq" id="WP_002440425.1">
    <property type="nucleotide sequence ID" value="NC_017910.1"/>
</dbReference>
<sequence length="121" mass="13102">MKNKLDTLHEAGVINGDIHAGMLQVIAALEHLRGTPLPQEQGWMAIAHLASALMRSLRGEVVAPLDQAVIEELEASGEMPRLRALNQQLLARFPVELHPNEEGYLLVNLYGLCPGGDSACS</sequence>